<evidence type="ECO:0000256" key="1">
    <source>
        <dbReference type="SAM" id="MobiDB-lite"/>
    </source>
</evidence>
<evidence type="ECO:0000259" key="2">
    <source>
        <dbReference type="PROSITE" id="PS50104"/>
    </source>
</evidence>
<sequence>MCRVCGGDSPSQNTQARQRGKTSCVGGTVNLESSLCLACTVFSTYSSRAAIISFTRSTFSTSEVYVVVVIPLNQKARPLHSPGSDAGSSVVALGNKIPSEITPALLVDTDMASSRSDPRVFIIHAGEDKDWFVRPLFITLRQQGLAEKDIFFDDVSLKPGEAIRDRIISTLSSEALELAVIVVSKSFLNKPYWPKLEFETCVKNNKRVFPIWVDANNDNFEAFSVLVGKYSPTLKQLSAKCLQRDDVTDELPNIADEIIRRLQILPSSSELSKVDVEIDCSACINHDSIASFLRDYHDLMTETRRKLLQCAMAQVTDESRTPSWVWKDAQITVHGPLMKVVFFSGDRDNKFVVFLENEEFPVVKPEEKGWPLRIYDGCIAARGWVVPLATLAGLRLFY</sequence>
<dbReference type="InterPro" id="IPR035897">
    <property type="entry name" value="Toll_tir_struct_dom_sf"/>
</dbReference>
<dbReference type="GO" id="GO:0007165">
    <property type="term" value="P:signal transduction"/>
    <property type="evidence" value="ECO:0007669"/>
    <property type="project" value="InterPro"/>
</dbReference>
<organism evidence="3 4">
    <name type="scientific">Branchiostoma lanceolatum</name>
    <name type="common">Common lancelet</name>
    <name type="synonym">Amphioxus lanceolatum</name>
    <dbReference type="NCBI Taxonomy" id="7740"/>
    <lineage>
        <taxon>Eukaryota</taxon>
        <taxon>Metazoa</taxon>
        <taxon>Chordata</taxon>
        <taxon>Cephalochordata</taxon>
        <taxon>Leptocardii</taxon>
        <taxon>Amphioxiformes</taxon>
        <taxon>Branchiostomatidae</taxon>
        <taxon>Branchiostoma</taxon>
    </lineage>
</organism>
<dbReference type="Proteomes" id="UP000838412">
    <property type="component" value="Chromosome 5"/>
</dbReference>
<dbReference type="OrthoDB" id="10031931at2759"/>
<dbReference type="EMBL" id="OV696690">
    <property type="protein sequence ID" value="CAH1264579.1"/>
    <property type="molecule type" value="Genomic_DNA"/>
</dbReference>
<evidence type="ECO:0000313" key="4">
    <source>
        <dbReference type="Proteomes" id="UP000838412"/>
    </source>
</evidence>
<accession>A0A8J9ZYI2</accession>
<dbReference type="AlphaFoldDB" id="A0A8J9ZYI2"/>
<feature type="domain" description="TIR" evidence="2">
    <location>
        <begin position="116"/>
        <end position="246"/>
    </location>
</feature>
<dbReference type="Gene3D" id="3.40.50.10140">
    <property type="entry name" value="Toll/interleukin-1 receptor homology (TIR) domain"/>
    <property type="match status" value="1"/>
</dbReference>
<feature type="region of interest" description="Disordered" evidence="1">
    <location>
        <begin position="1"/>
        <end position="22"/>
    </location>
</feature>
<gene>
    <name evidence="3" type="primary">Hypp3488</name>
    <name evidence="3" type="ORF">BLAG_LOCUS18907</name>
</gene>
<evidence type="ECO:0000313" key="3">
    <source>
        <dbReference type="EMBL" id="CAH1264579.1"/>
    </source>
</evidence>
<name>A0A8J9ZYI2_BRALA</name>
<proteinExistence type="predicted"/>
<dbReference type="InterPro" id="IPR000157">
    <property type="entry name" value="TIR_dom"/>
</dbReference>
<protein>
    <submittedName>
        <fullName evidence="3">Hypp3488 protein</fullName>
    </submittedName>
</protein>
<dbReference type="SUPFAM" id="SSF52200">
    <property type="entry name" value="Toll/Interleukin receptor TIR domain"/>
    <property type="match status" value="1"/>
</dbReference>
<dbReference type="Pfam" id="PF13676">
    <property type="entry name" value="TIR_2"/>
    <property type="match status" value="1"/>
</dbReference>
<dbReference type="PROSITE" id="PS50104">
    <property type="entry name" value="TIR"/>
    <property type="match status" value="1"/>
</dbReference>
<keyword evidence="4" id="KW-1185">Reference proteome</keyword>
<reference evidence="3" key="1">
    <citation type="submission" date="2022-01" db="EMBL/GenBank/DDBJ databases">
        <authorList>
            <person name="Braso-Vives M."/>
        </authorList>
    </citation>
    <scope>NUCLEOTIDE SEQUENCE</scope>
</reference>